<feature type="transmembrane region" description="Helical" evidence="12">
    <location>
        <begin position="291"/>
        <end position="309"/>
    </location>
</feature>
<evidence type="ECO:0000256" key="7">
    <source>
        <dbReference type="ARBA" id="ARBA00022989"/>
    </source>
</evidence>
<comment type="subcellular location">
    <subcellularLocation>
        <location evidence="1">Cell membrane</location>
        <topology evidence="1">Multi-pass membrane protein</topology>
    </subcellularLocation>
    <subcellularLocation>
        <location evidence="12">Membrane</location>
        <topology evidence="12">Multi-pass membrane protein</topology>
    </subcellularLocation>
</comment>
<dbReference type="Proteomes" id="UP000191040">
    <property type="component" value="Chromosome I"/>
</dbReference>
<evidence type="ECO:0000256" key="9">
    <source>
        <dbReference type="ARBA" id="ARBA00023136"/>
    </source>
</evidence>
<keyword evidence="7 12" id="KW-1133">Transmembrane helix</keyword>
<dbReference type="GO" id="GO:0015087">
    <property type="term" value="F:cobalt ion transmembrane transporter activity"/>
    <property type="evidence" value="ECO:0007669"/>
    <property type="project" value="UniProtKB-UniRule"/>
</dbReference>
<dbReference type="SUPFAM" id="SSF143865">
    <property type="entry name" value="CorA soluble domain-like"/>
    <property type="match status" value="1"/>
</dbReference>
<dbReference type="PANTHER" id="PTHR46494:SF1">
    <property type="entry name" value="CORA FAMILY METAL ION TRANSPORTER (EUROFUNG)"/>
    <property type="match status" value="1"/>
</dbReference>
<organism evidence="13 14">
    <name type="scientific">Aeromicrobium choanae</name>
    <dbReference type="NCBI Taxonomy" id="1736691"/>
    <lineage>
        <taxon>Bacteria</taxon>
        <taxon>Bacillati</taxon>
        <taxon>Actinomycetota</taxon>
        <taxon>Actinomycetes</taxon>
        <taxon>Propionibacteriales</taxon>
        <taxon>Nocardioidaceae</taxon>
        <taxon>Aeromicrobium</taxon>
    </lineage>
</organism>
<keyword evidence="9 12" id="KW-0472">Membrane</keyword>
<protein>
    <recommendedName>
        <fullName evidence="12">Magnesium transport protein CorA</fullName>
    </recommendedName>
</protein>
<proteinExistence type="inferred from homology"/>
<dbReference type="AlphaFoldDB" id="A0A1T4Z988"/>
<dbReference type="NCBIfam" id="TIGR00383">
    <property type="entry name" value="corA"/>
    <property type="match status" value="1"/>
</dbReference>
<gene>
    <name evidence="12" type="primary">corA</name>
    <name evidence="13" type="ORF">SAMN06295964_3326</name>
</gene>
<keyword evidence="4 12" id="KW-1003">Cell membrane</keyword>
<evidence type="ECO:0000256" key="10">
    <source>
        <dbReference type="ARBA" id="ARBA00034269"/>
    </source>
</evidence>
<accession>A0A1T4Z988</accession>
<feature type="transmembrane region" description="Helical" evidence="12">
    <location>
        <begin position="260"/>
        <end position="279"/>
    </location>
</feature>
<dbReference type="Gene3D" id="3.30.460.20">
    <property type="entry name" value="CorA soluble domain-like"/>
    <property type="match status" value="1"/>
</dbReference>
<dbReference type="GO" id="GO:0005886">
    <property type="term" value="C:plasma membrane"/>
    <property type="evidence" value="ECO:0007669"/>
    <property type="project" value="UniProtKB-SubCell"/>
</dbReference>
<evidence type="ECO:0000256" key="1">
    <source>
        <dbReference type="ARBA" id="ARBA00004651"/>
    </source>
</evidence>
<comment type="similarity">
    <text evidence="2 12">Belongs to the CorA metal ion transporter (MIT) (TC 1.A.35) family.</text>
</comment>
<dbReference type="GO" id="GO:0050897">
    <property type="term" value="F:cobalt ion binding"/>
    <property type="evidence" value="ECO:0007669"/>
    <property type="project" value="TreeGrafter"/>
</dbReference>
<dbReference type="STRING" id="1736691.SAMN06295964_3326"/>
<evidence type="ECO:0000256" key="4">
    <source>
        <dbReference type="ARBA" id="ARBA00022475"/>
    </source>
</evidence>
<keyword evidence="8 12" id="KW-0406">Ion transport</keyword>
<evidence type="ECO:0000256" key="11">
    <source>
        <dbReference type="ARBA" id="ARBA00045497"/>
    </source>
</evidence>
<name>A0A1T4Z988_9ACTN</name>
<evidence type="ECO:0000256" key="6">
    <source>
        <dbReference type="ARBA" id="ARBA00022842"/>
    </source>
</evidence>
<evidence type="ECO:0000256" key="8">
    <source>
        <dbReference type="ARBA" id="ARBA00023065"/>
    </source>
</evidence>
<keyword evidence="3 12" id="KW-0813">Transport</keyword>
<dbReference type="GO" id="GO:0015095">
    <property type="term" value="F:magnesium ion transmembrane transporter activity"/>
    <property type="evidence" value="ECO:0007669"/>
    <property type="project" value="UniProtKB-UniRule"/>
</dbReference>
<sequence length="317" mass="35659">MDCAVYLDGVREETDRDPETLDDTLADLTGQDFLWIGVSDPTHEEMERLGGALGLHPLAIEDTLAPHQRPRVDRFSDHLFLSLRIVSYSDDDITTSEVNICLGRHYVLTVRHGGPHLSMARHRAEMVPDRLKQGPIAAVHALVDTIVDRYEDVAAELVTDVEEVESSVFSADRTRDSARIYRLKRETLEFRHAVAPLRDPILRFAQVAEPEDLRPYFRDIGDHLQRALDAIDSIDSLLSNALNAHLAQLSVQQNEDMRKLTAGATLFAIPTAVAGIYGMNFEHMPELTWTYGYPACLAAMGGACLYVYWRFKKSGWL</sequence>
<dbReference type="Gene3D" id="1.20.58.340">
    <property type="entry name" value="Magnesium transport protein CorA, transmembrane region"/>
    <property type="match status" value="2"/>
</dbReference>
<dbReference type="SUPFAM" id="SSF144083">
    <property type="entry name" value="Magnesium transport protein CorA, transmembrane region"/>
    <property type="match status" value="1"/>
</dbReference>
<dbReference type="InterPro" id="IPR045861">
    <property type="entry name" value="CorA_cytoplasmic_dom"/>
</dbReference>
<dbReference type="GO" id="GO:0000287">
    <property type="term" value="F:magnesium ion binding"/>
    <property type="evidence" value="ECO:0007669"/>
    <property type="project" value="TreeGrafter"/>
</dbReference>
<evidence type="ECO:0000256" key="5">
    <source>
        <dbReference type="ARBA" id="ARBA00022692"/>
    </source>
</evidence>
<dbReference type="FunFam" id="1.20.58.340:FF:000004">
    <property type="entry name" value="Magnesium transport protein CorA"/>
    <property type="match status" value="1"/>
</dbReference>
<dbReference type="PANTHER" id="PTHR46494">
    <property type="entry name" value="CORA FAMILY METAL ION TRANSPORTER (EUROFUNG)"/>
    <property type="match status" value="1"/>
</dbReference>
<keyword evidence="14" id="KW-1185">Reference proteome</keyword>
<dbReference type="Pfam" id="PF01544">
    <property type="entry name" value="CorA"/>
    <property type="match status" value="1"/>
</dbReference>
<evidence type="ECO:0000256" key="2">
    <source>
        <dbReference type="ARBA" id="ARBA00009765"/>
    </source>
</evidence>
<keyword evidence="6 12" id="KW-0460">Magnesium</keyword>
<reference evidence="14" key="1">
    <citation type="submission" date="2017-02" db="EMBL/GenBank/DDBJ databases">
        <authorList>
            <person name="Varghese N."/>
            <person name="Submissions S."/>
        </authorList>
    </citation>
    <scope>NUCLEOTIDE SEQUENCE [LARGE SCALE GENOMIC DNA]</scope>
    <source>
        <strain evidence="14">9H-4</strain>
    </source>
</reference>
<dbReference type="OrthoDB" id="9803416at2"/>
<dbReference type="InterPro" id="IPR004488">
    <property type="entry name" value="Mg/Co-transport_prot_CorA"/>
</dbReference>
<dbReference type="EMBL" id="LT796768">
    <property type="protein sequence ID" value="SKB10433.1"/>
    <property type="molecule type" value="Genomic_DNA"/>
</dbReference>
<keyword evidence="5 12" id="KW-0812">Transmembrane</keyword>
<comment type="catalytic activity">
    <reaction evidence="10">
        <text>Mg(2+)(in) = Mg(2+)(out)</text>
        <dbReference type="Rhea" id="RHEA:29827"/>
        <dbReference type="ChEBI" id="CHEBI:18420"/>
    </reaction>
</comment>
<evidence type="ECO:0000256" key="3">
    <source>
        <dbReference type="ARBA" id="ARBA00022448"/>
    </source>
</evidence>
<evidence type="ECO:0000313" key="13">
    <source>
        <dbReference type="EMBL" id="SKB10433.1"/>
    </source>
</evidence>
<dbReference type="InterPro" id="IPR002523">
    <property type="entry name" value="MgTranspt_CorA/ZnTranspt_ZntB"/>
</dbReference>
<dbReference type="CDD" id="cd12830">
    <property type="entry name" value="MtCorA-like"/>
    <property type="match status" value="1"/>
</dbReference>
<dbReference type="InterPro" id="IPR045863">
    <property type="entry name" value="CorA_TM1_TM2"/>
</dbReference>
<comment type="function">
    <text evidence="11">Mediates influx of magnesium ions. Alternates between open and closed states. Activated by low cytoplasmic Mg(2+) levels. Inactive when cytoplasmic Mg(2+) levels are high.</text>
</comment>
<evidence type="ECO:0000313" key="14">
    <source>
        <dbReference type="Proteomes" id="UP000191040"/>
    </source>
</evidence>
<evidence type="ECO:0000256" key="12">
    <source>
        <dbReference type="RuleBase" id="RU362010"/>
    </source>
</evidence>